<keyword evidence="3 5" id="KW-1133">Transmembrane helix</keyword>
<feature type="transmembrane region" description="Helical" evidence="5">
    <location>
        <begin position="134"/>
        <end position="155"/>
    </location>
</feature>
<keyword evidence="4 5" id="KW-0472">Membrane</keyword>
<feature type="transmembrane region" description="Helical" evidence="5">
    <location>
        <begin position="7"/>
        <end position="26"/>
    </location>
</feature>
<feature type="transmembrane region" description="Helical" evidence="5">
    <location>
        <begin position="193"/>
        <end position="212"/>
    </location>
</feature>
<keyword evidence="2 5" id="KW-0812">Transmembrane</keyword>
<feature type="transmembrane region" description="Helical" evidence="5">
    <location>
        <begin position="68"/>
        <end position="88"/>
    </location>
</feature>
<dbReference type="PANTHER" id="PTHR37422">
    <property type="entry name" value="TEICHURONIC ACID BIOSYNTHESIS PROTEIN TUAE"/>
    <property type="match status" value="1"/>
</dbReference>
<dbReference type="InterPro" id="IPR007016">
    <property type="entry name" value="O-antigen_ligase-rel_domated"/>
</dbReference>
<feature type="domain" description="O-antigen ligase-related" evidence="6">
    <location>
        <begin position="177"/>
        <end position="336"/>
    </location>
</feature>
<evidence type="ECO:0000256" key="2">
    <source>
        <dbReference type="ARBA" id="ARBA00022692"/>
    </source>
</evidence>
<dbReference type="EMBL" id="JAGSPC010000001">
    <property type="protein sequence ID" value="MBV7258510.1"/>
    <property type="molecule type" value="Genomic_DNA"/>
</dbReference>
<protein>
    <submittedName>
        <fullName evidence="7">O-antigen ligase family protein</fullName>
    </submittedName>
</protein>
<accession>A0A9X1F1B4</accession>
<organism evidence="7 8">
    <name type="scientific">Erythrobacter crassostreae</name>
    <dbReference type="NCBI Taxonomy" id="2828328"/>
    <lineage>
        <taxon>Bacteria</taxon>
        <taxon>Pseudomonadati</taxon>
        <taxon>Pseudomonadota</taxon>
        <taxon>Alphaproteobacteria</taxon>
        <taxon>Sphingomonadales</taxon>
        <taxon>Erythrobacteraceae</taxon>
        <taxon>Erythrobacter/Porphyrobacter group</taxon>
        <taxon>Erythrobacter</taxon>
    </lineage>
</organism>
<evidence type="ECO:0000313" key="7">
    <source>
        <dbReference type="EMBL" id="MBV7258510.1"/>
    </source>
</evidence>
<dbReference type="GO" id="GO:0016874">
    <property type="term" value="F:ligase activity"/>
    <property type="evidence" value="ECO:0007669"/>
    <property type="project" value="UniProtKB-KW"/>
</dbReference>
<evidence type="ECO:0000256" key="5">
    <source>
        <dbReference type="SAM" id="Phobius"/>
    </source>
</evidence>
<feature type="transmembrane region" description="Helical" evidence="5">
    <location>
        <begin position="321"/>
        <end position="345"/>
    </location>
</feature>
<dbReference type="Pfam" id="PF04932">
    <property type="entry name" value="Wzy_C"/>
    <property type="match status" value="1"/>
</dbReference>
<feature type="transmembrane region" description="Helical" evidence="5">
    <location>
        <begin position="95"/>
        <end position="114"/>
    </location>
</feature>
<sequence>MISKSSLAAVRVPMVLLAVLTIWMVFQLVPLPPSIWQALPERELIAELDRLNGLEGIWRPISYVPMRGWNAVSSLIVPISAALLLIALRAKAHTVFIILVGFGVIDAALGLVQITGGSGSGLYFYSPTNFGAPVGVFANENHSGVLSALTLLIIARTAMRGGKFNRTPGLNLGLAVAFLLVTLVALVSGSRAALGLTVVAYLVIGVMAYLHLKQPELSGSRAGRAAILVQRPRLVLLLGFLTVGAIFALLFQFDRAAGVEAAFSQDAFVDLRWRITPILTDMMSSFWLLGSGFGTFDAVYQIYEPTNFLVPAYVNQAHNDWAQWVIEGGLPAIVILGAFIIWIARSIRLLFARDPQATARCVFWMAVILFLTIASVVDYPLRTPAFQMVGIWLTIAFAADVQAHGRQERPTGRQFNRSKQLAEL</sequence>
<evidence type="ECO:0000259" key="6">
    <source>
        <dbReference type="Pfam" id="PF04932"/>
    </source>
</evidence>
<comment type="subcellular location">
    <subcellularLocation>
        <location evidence="1">Membrane</location>
        <topology evidence="1">Multi-pass membrane protein</topology>
    </subcellularLocation>
</comment>
<feature type="transmembrane region" description="Helical" evidence="5">
    <location>
        <begin position="357"/>
        <end position="379"/>
    </location>
</feature>
<gene>
    <name evidence="7" type="ORF">KCG46_02840</name>
</gene>
<comment type="caution">
    <text evidence="7">The sequence shown here is derived from an EMBL/GenBank/DDBJ whole genome shotgun (WGS) entry which is preliminary data.</text>
</comment>
<dbReference type="Proteomes" id="UP001138681">
    <property type="component" value="Unassembled WGS sequence"/>
</dbReference>
<dbReference type="AlphaFoldDB" id="A0A9X1F1B4"/>
<keyword evidence="7" id="KW-0436">Ligase</keyword>
<evidence type="ECO:0000256" key="3">
    <source>
        <dbReference type="ARBA" id="ARBA00022989"/>
    </source>
</evidence>
<dbReference type="GO" id="GO:0016020">
    <property type="term" value="C:membrane"/>
    <property type="evidence" value="ECO:0007669"/>
    <property type="project" value="UniProtKB-SubCell"/>
</dbReference>
<keyword evidence="8" id="KW-1185">Reference proteome</keyword>
<evidence type="ECO:0000256" key="1">
    <source>
        <dbReference type="ARBA" id="ARBA00004141"/>
    </source>
</evidence>
<dbReference type="RefSeq" id="WP_218403821.1">
    <property type="nucleotide sequence ID" value="NZ_JAGSPC010000001.1"/>
</dbReference>
<feature type="transmembrane region" description="Helical" evidence="5">
    <location>
        <begin position="233"/>
        <end position="253"/>
    </location>
</feature>
<evidence type="ECO:0000313" key="8">
    <source>
        <dbReference type="Proteomes" id="UP001138681"/>
    </source>
</evidence>
<dbReference type="PANTHER" id="PTHR37422:SF23">
    <property type="entry name" value="TEICHURONIC ACID BIOSYNTHESIS PROTEIN TUAE"/>
    <property type="match status" value="1"/>
</dbReference>
<proteinExistence type="predicted"/>
<name>A0A9X1F1B4_9SPHN</name>
<reference evidence="7" key="1">
    <citation type="submission" date="2021-04" db="EMBL/GenBank/DDBJ databases">
        <authorList>
            <person name="Pira H."/>
            <person name="Risdian C."/>
            <person name="Wink J."/>
        </authorList>
    </citation>
    <scope>NUCLEOTIDE SEQUENCE</scope>
    <source>
        <strain evidence="7">WH158</strain>
    </source>
</reference>
<dbReference type="InterPro" id="IPR051533">
    <property type="entry name" value="WaaL-like"/>
</dbReference>
<feature type="transmembrane region" description="Helical" evidence="5">
    <location>
        <begin position="167"/>
        <end position="187"/>
    </location>
</feature>
<evidence type="ECO:0000256" key="4">
    <source>
        <dbReference type="ARBA" id="ARBA00023136"/>
    </source>
</evidence>